<dbReference type="GO" id="GO:0003964">
    <property type="term" value="F:RNA-directed DNA polymerase activity"/>
    <property type="evidence" value="ECO:0007669"/>
    <property type="project" value="UniProtKB-KW"/>
</dbReference>
<dbReference type="SUPFAM" id="SSF56672">
    <property type="entry name" value="DNA/RNA polymerases"/>
    <property type="match status" value="1"/>
</dbReference>
<evidence type="ECO:0000313" key="19">
    <source>
        <dbReference type="EMBL" id="AEV42261.1"/>
    </source>
</evidence>
<keyword evidence="12" id="KW-0239">DNA-directed DNA polymerase</keyword>
<dbReference type="Pfam" id="PF24626">
    <property type="entry name" value="SH3_Tf2-1"/>
    <property type="match status" value="1"/>
</dbReference>
<sequence length="1396" mass="158800">MQQTLATQIADSLEKTTKKIGEDMAKLAERIDSSAESRREASERGSPDERRDWEEREGFVRGDGDGYEGGFRGGGGWKAKRLDLPIFTGTNPDGWILRTERYFGFYRLAAEEQLEAAVVALDGEALLWFQWEHRHRPITGWPEMKAMLLRQFRDTALGSLQEQWMNHHQEGSVKEYKSRFIELMAPLDNIPENIAQAQFISKLKEEIKNEMRIEEKLNRRGGRRWEPRPSNNYSPNTHTTPNSSQTFRTQTQTYLPPKHPAPPQSVFSSPSIVSPAKTKTHIPIARPYGEIRRLSEKELQHKRERGLCFRCDDKWSVGHRCKKELSVLLSCKEDEEIEYGELENAPQPEIPNTHIAETFVNPEISLNSVMGFSNPKTLKLRGTIYGEAVIVMIDPGATHNFVSIHTVERLNIPVSHAKGFEVSLGTGQEVRGTGECLAVPLMVQGVMENFLPPPPLGNSDVIMGIQWLEKLGTMVTNWKTHGNRSGIIRPSHSAFSSPVLLVKKKDGSWRFCVDYRALNNVTVPDKYPIPVIDELLDELQGSTVFSKLDLKSGYHQILMKKEDVQKTAFRTHEGHYEFLVMPFGLTNAPATFQAVMNDVFRPYLRKFVLVFFDDILVYSMGMTQHVEHLKKVLEVLAQNELFANKKKCEFGKQEVAYLGHIISARGVAMDNSKASAMLEWPQPQTLRELRGFLGLTGYYRRFVKGYATIASPLTQQLKKDAFQWSKEATTAFQLLKEALTTAPVLALPNFELPFVIEANASGYGLGVVLLQQGHPIAYFSKVLGVRARAKSIYEKELMAVVLAVLKWRHYLLGRHFVIHSDQQSLKHLLSQREIGPEYQKWVGKLFGYDFEIKYKTGASNRVADGLSRRGETVAEYNLMISTHHPQWSELMAAISQDPDIRKLREEVQSGKAPLAGFTEEQGVLKFKGRLVVPRKVAMTSRLIHEYHATPMGGHSGIFKTYQRLATEWFWKGMKQDVITFIQECAVCQQNKTSSLAPAGLLQPLPIPTLIWEDVSMDFVEGLPKSGGWDSILVVVDRLSKYGHFIGLRHPFSAATVAQVFIKEVVKLHGFPTTIVSDRDKVFMSIFWKELFKLQRTLLHRSTAYHPQLDGQTEVVNKSVEASLRCFIQGKPHTWANWLCWAEYWYNTFKHSATNFTPFEVVYGRPPPPLYRYKRNSTAVAALEDQLLVRDAVLDELKLHLVTAQNNMRTQEDKHRREMHFGVGDMVYLRLQPYKQRSLAKRLNEKLAPRYYGPFPVLKRIGTVAYELDLPPHSKIHPVFHISQLRKAVGTAPVFPVLPPLLTTDLVLPSSPSQVLGIRPNPLNQAAPAEILVQWSDMSADEATWENVQDIHERFPTFHLEDKVLNWAGGIARPAQNPPIIHTYSRRPRMRQQVGST</sequence>
<feature type="compositionally biased region" description="Polar residues" evidence="16">
    <location>
        <begin position="229"/>
        <end position="254"/>
    </location>
</feature>
<dbReference type="GO" id="GO:0015074">
    <property type="term" value="P:DNA integration"/>
    <property type="evidence" value="ECO:0007669"/>
    <property type="project" value="UniProtKB-KW"/>
</dbReference>
<dbReference type="InterPro" id="IPR043128">
    <property type="entry name" value="Rev_trsase/Diguanyl_cyclase"/>
</dbReference>
<feature type="region of interest" description="Disordered" evidence="16">
    <location>
        <begin position="218"/>
        <end position="274"/>
    </location>
</feature>
<dbReference type="PANTHER" id="PTHR37984">
    <property type="entry name" value="PROTEIN CBG26694"/>
    <property type="match status" value="1"/>
</dbReference>
<dbReference type="Gene3D" id="3.30.420.10">
    <property type="entry name" value="Ribonuclease H-like superfamily/Ribonuclease H"/>
    <property type="match status" value="1"/>
</dbReference>
<feature type="compositionally biased region" description="Basic and acidic residues" evidence="16">
    <location>
        <begin position="24"/>
        <end position="64"/>
    </location>
</feature>
<dbReference type="InterPro" id="IPR041588">
    <property type="entry name" value="Integrase_H2C2"/>
</dbReference>
<keyword evidence="15" id="KW-0511">Multifunctional enzyme</keyword>
<keyword evidence="5" id="KW-0479">Metal-binding</keyword>
<evidence type="ECO:0000256" key="10">
    <source>
        <dbReference type="ARBA" id="ARBA00022908"/>
    </source>
</evidence>
<evidence type="ECO:0000256" key="11">
    <source>
        <dbReference type="ARBA" id="ARBA00022918"/>
    </source>
</evidence>
<keyword evidence="10" id="KW-0229">DNA integration</keyword>
<dbReference type="CDD" id="cd09274">
    <property type="entry name" value="RNase_HI_RT_Ty3"/>
    <property type="match status" value="1"/>
</dbReference>
<evidence type="ECO:0000256" key="7">
    <source>
        <dbReference type="ARBA" id="ARBA00022759"/>
    </source>
</evidence>
<keyword evidence="2" id="KW-0808">Transferase</keyword>
<evidence type="ECO:0000256" key="1">
    <source>
        <dbReference type="ARBA" id="ARBA00022670"/>
    </source>
</evidence>
<evidence type="ECO:0000256" key="5">
    <source>
        <dbReference type="ARBA" id="ARBA00022723"/>
    </source>
</evidence>
<evidence type="ECO:0008006" key="20">
    <source>
        <dbReference type="Google" id="ProtNLM"/>
    </source>
</evidence>
<dbReference type="InterPro" id="IPR012337">
    <property type="entry name" value="RNaseH-like_sf"/>
</dbReference>
<dbReference type="Gene3D" id="3.10.20.370">
    <property type="match status" value="1"/>
</dbReference>
<dbReference type="FunFam" id="1.10.340.70:FF:000001">
    <property type="entry name" value="Retrovirus-related Pol polyprotein from transposon gypsy-like Protein"/>
    <property type="match status" value="1"/>
</dbReference>
<evidence type="ECO:0000256" key="2">
    <source>
        <dbReference type="ARBA" id="ARBA00022679"/>
    </source>
</evidence>
<keyword evidence="6" id="KW-0064">Aspartyl protease</keyword>
<keyword evidence="11" id="KW-0695">RNA-directed DNA polymerase</keyword>
<keyword evidence="14" id="KW-0233">DNA recombination</keyword>
<dbReference type="InterPro" id="IPR001584">
    <property type="entry name" value="Integrase_cat-core"/>
</dbReference>
<dbReference type="GO" id="GO:0006310">
    <property type="term" value="P:DNA recombination"/>
    <property type="evidence" value="ECO:0007669"/>
    <property type="project" value="UniProtKB-KW"/>
</dbReference>
<dbReference type="Pfam" id="PF17919">
    <property type="entry name" value="RT_RNaseH_2"/>
    <property type="match status" value="1"/>
</dbReference>
<dbReference type="GO" id="GO:0004190">
    <property type="term" value="F:aspartic-type endopeptidase activity"/>
    <property type="evidence" value="ECO:0007669"/>
    <property type="project" value="UniProtKB-KW"/>
</dbReference>
<proteinExistence type="predicted"/>
<dbReference type="InterPro" id="IPR036397">
    <property type="entry name" value="RNaseH_sf"/>
</dbReference>
<protein>
    <recommendedName>
        <fullName evidence="20">Ty3/gypsy retrotransposon protein</fullName>
    </recommendedName>
</protein>
<dbReference type="FunFam" id="3.30.70.270:FF:000020">
    <property type="entry name" value="Transposon Tf2-6 polyprotein-like Protein"/>
    <property type="match status" value="1"/>
</dbReference>
<dbReference type="Pfam" id="PF17921">
    <property type="entry name" value="Integrase_H2C2"/>
    <property type="match status" value="1"/>
</dbReference>
<dbReference type="InterPro" id="IPR043502">
    <property type="entry name" value="DNA/RNA_pol_sf"/>
</dbReference>
<dbReference type="Pfam" id="PF03732">
    <property type="entry name" value="Retrotrans_gag"/>
    <property type="match status" value="1"/>
</dbReference>
<feature type="domain" description="Reverse transcriptase" evidence="17">
    <location>
        <begin position="483"/>
        <end position="662"/>
    </location>
</feature>
<dbReference type="SUPFAM" id="SSF53098">
    <property type="entry name" value="Ribonuclease H-like"/>
    <property type="match status" value="1"/>
</dbReference>
<dbReference type="Pfam" id="PF08284">
    <property type="entry name" value="RVP_2"/>
    <property type="match status" value="1"/>
</dbReference>
<dbReference type="PROSITE" id="PS50878">
    <property type="entry name" value="RT_POL"/>
    <property type="match status" value="1"/>
</dbReference>
<feature type="region of interest" description="Disordered" evidence="16">
    <location>
        <begin position="24"/>
        <end position="67"/>
    </location>
</feature>
<keyword evidence="8" id="KW-0378">Hydrolase</keyword>
<keyword evidence="4" id="KW-0540">Nuclease</keyword>
<dbReference type="FunFam" id="3.10.10.10:FF:000007">
    <property type="entry name" value="Retrovirus-related Pol polyprotein from transposon 17.6-like Protein"/>
    <property type="match status" value="1"/>
</dbReference>
<dbReference type="ExpressionAtlas" id="G9FIF5">
    <property type="expression patterns" value="baseline"/>
</dbReference>
<dbReference type="EMBL" id="JN119301">
    <property type="protein sequence ID" value="AEV42261.1"/>
    <property type="molecule type" value="Genomic_DNA"/>
</dbReference>
<evidence type="ECO:0000256" key="14">
    <source>
        <dbReference type="ARBA" id="ARBA00023172"/>
    </source>
</evidence>
<keyword evidence="13" id="KW-0238">DNA-binding</keyword>
<evidence type="ECO:0000256" key="8">
    <source>
        <dbReference type="ARBA" id="ARBA00022801"/>
    </source>
</evidence>
<evidence type="ECO:0000256" key="3">
    <source>
        <dbReference type="ARBA" id="ARBA00022695"/>
    </source>
</evidence>
<dbReference type="CDD" id="cd00303">
    <property type="entry name" value="retropepsin_like"/>
    <property type="match status" value="1"/>
</dbReference>
<keyword evidence="9" id="KW-0460">Magnesium</keyword>
<evidence type="ECO:0000256" key="15">
    <source>
        <dbReference type="ARBA" id="ARBA00023268"/>
    </source>
</evidence>
<dbReference type="Gene3D" id="1.10.340.70">
    <property type="match status" value="1"/>
</dbReference>
<dbReference type="InterPro" id="IPR056924">
    <property type="entry name" value="SH3_Tf2-1"/>
</dbReference>
<keyword evidence="1" id="KW-0645">Protease</keyword>
<dbReference type="GO" id="GO:0004519">
    <property type="term" value="F:endonuclease activity"/>
    <property type="evidence" value="ECO:0007669"/>
    <property type="project" value="UniProtKB-KW"/>
</dbReference>
<feature type="domain" description="Integrase catalytic" evidence="18">
    <location>
        <begin position="1001"/>
        <end position="1165"/>
    </location>
</feature>
<evidence type="ECO:0000256" key="12">
    <source>
        <dbReference type="ARBA" id="ARBA00022932"/>
    </source>
</evidence>
<dbReference type="InterPro" id="IPR016197">
    <property type="entry name" value="Chromo-like_dom_sf"/>
</dbReference>
<dbReference type="InterPro" id="IPR041577">
    <property type="entry name" value="RT_RNaseH_2"/>
</dbReference>
<evidence type="ECO:0000256" key="9">
    <source>
        <dbReference type="ARBA" id="ARBA00022842"/>
    </source>
</evidence>
<dbReference type="GO" id="GO:0046872">
    <property type="term" value="F:metal ion binding"/>
    <property type="evidence" value="ECO:0007669"/>
    <property type="project" value="UniProtKB-KW"/>
</dbReference>
<dbReference type="CDD" id="cd01647">
    <property type="entry name" value="RT_LTR"/>
    <property type="match status" value="1"/>
</dbReference>
<organism evidence="19">
    <name type="scientific">Beta vulgaris</name>
    <name type="common">Sugar beet</name>
    <dbReference type="NCBI Taxonomy" id="161934"/>
    <lineage>
        <taxon>Eukaryota</taxon>
        <taxon>Viridiplantae</taxon>
        <taxon>Streptophyta</taxon>
        <taxon>Embryophyta</taxon>
        <taxon>Tracheophyta</taxon>
        <taxon>Spermatophyta</taxon>
        <taxon>Magnoliopsida</taxon>
        <taxon>eudicotyledons</taxon>
        <taxon>Gunneridae</taxon>
        <taxon>Pentapetalae</taxon>
        <taxon>Caryophyllales</taxon>
        <taxon>Chenopodiaceae</taxon>
        <taxon>Betoideae</taxon>
        <taxon>Beta</taxon>
    </lineage>
</organism>
<dbReference type="Gene3D" id="3.10.10.10">
    <property type="entry name" value="HIV Type 1 Reverse Transcriptase, subunit A, domain 1"/>
    <property type="match status" value="1"/>
</dbReference>
<evidence type="ECO:0000256" key="16">
    <source>
        <dbReference type="SAM" id="MobiDB-lite"/>
    </source>
</evidence>
<dbReference type="InterPro" id="IPR050951">
    <property type="entry name" value="Retrovirus_Pol_polyprotein"/>
</dbReference>
<dbReference type="InterPro" id="IPR000477">
    <property type="entry name" value="RT_dom"/>
</dbReference>
<accession>G9FIF5</accession>
<dbReference type="InterPro" id="IPR005162">
    <property type="entry name" value="Retrotrans_gag_dom"/>
</dbReference>
<keyword evidence="3" id="KW-0548">Nucleotidyltransferase</keyword>
<evidence type="ECO:0000256" key="6">
    <source>
        <dbReference type="ARBA" id="ARBA00022750"/>
    </source>
</evidence>
<dbReference type="GO" id="GO:0003677">
    <property type="term" value="F:DNA binding"/>
    <property type="evidence" value="ECO:0007669"/>
    <property type="project" value="UniProtKB-KW"/>
</dbReference>
<dbReference type="GO" id="GO:0003887">
    <property type="term" value="F:DNA-directed DNA polymerase activity"/>
    <property type="evidence" value="ECO:0007669"/>
    <property type="project" value="UniProtKB-KW"/>
</dbReference>
<evidence type="ECO:0000259" key="18">
    <source>
        <dbReference type="PROSITE" id="PS50994"/>
    </source>
</evidence>
<dbReference type="Gene3D" id="3.30.70.270">
    <property type="match status" value="2"/>
</dbReference>
<name>G9FIF5_BETVU</name>
<dbReference type="PANTHER" id="PTHR37984:SF5">
    <property type="entry name" value="PROTEIN NYNRIN-LIKE"/>
    <property type="match status" value="1"/>
</dbReference>
<evidence type="ECO:0000259" key="17">
    <source>
        <dbReference type="PROSITE" id="PS50878"/>
    </source>
</evidence>
<evidence type="ECO:0000256" key="13">
    <source>
        <dbReference type="ARBA" id="ARBA00023125"/>
    </source>
</evidence>
<dbReference type="PROSITE" id="PS50994">
    <property type="entry name" value="INTEGRASE"/>
    <property type="match status" value="1"/>
</dbReference>
<keyword evidence="7" id="KW-0255">Endonuclease</keyword>
<reference evidence="19" key="1">
    <citation type="submission" date="2011-06" db="EMBL/GenBank/DDBJ databases">
        <title>Sugar beet BAC encodes Dirigent family:zinc finger protein protein.</title>
        <authorList>
            <person name="Kuykendall L.D."/>
            <person name="McGrath M.J."/>
            <person name="Shao J."/>
            <person name="Belayneh B."/>
        </authorList>
    </citation>
    <scope>NUCLEOTIDE SEQUENCE</scope>
</reference>
<dbReference type="Pfam" id="PF00078">
    <property type="entry name" value="RVT_1"/>
    <property type="match status" value="1"/>
</dbReference>
<dbReference type="GO" id="GO:0006508">
    <property type="term" value="P:proteolysis"/>
    <property type="evidence" value="ECO:0007669"/>
    <property type="project" value="UniProtKB-KW"/>
</dbReference>
<feature type="compositionally biased region" description="Basic and acidic residues" evidence="16">
    <location>
        <begin position="218"/>
        <end position="227"/>
    </location>
</feature>
<dbReference type="SUPFAM" id="SSF54160">
    <property type="entry name" value="Chromo domain-like"/>
    <property type="match status" value="1"/>
</dbReference>
<evidence type="ECO:0000256" key="4">
    <source>
        <dbReference type="ARBA" id="ARBA00022722"/>
    </source>
</evidence>